<dbReference type="GO" id="GO:0003735">
    <property type="term" value="F:structural constituent of ribosome"/>
    <property type="evidence" value="ECO:0007669"/>
    <property type="project" value="InterPro"/>
</dbReference>
<dbReference type="EMBL" id="RCNU01000002">
    <property type="protein sequence ID" value="RWQ98244.1"/>
    <property type="molecule type" value="Genomic_DNA"/>
</dbReference>
<keyword evidence="2 4" id="KW-0689">Ribosomal protein</keyword>
<evidence type="ECO:0000313" key="5">
    <source>
        <dbReference type="EMBL" id="RWQ98244.1"/>
    </source>
</evidence>
<dbReference type="GO" id="GO:0022625">
    <property type="term" value="C:cytosolic large ribosomal subunit"/>
    <property type="evidence" value="ECO:0007669"/>
    <property type="project" value="TreeGrafter"/>
</dbReference>
<accession>A0A443I2E9</accession>
<gene>
    <name evidence="5" type="ORF">C8Q69DRAFT_504886</name>
</gene>
<dbReference type="GO" id="GO:0006412">
    <property type="term" value="P:translation"/>
    <property type="evidence" value="ECO:0007669"/>
    <property type="project" value="InterPro"/>
</dbReference>
<dbReference type="Pfam" id="PF01781">
    <property type="entry name" value="Ribosomal_L38e"/>
    <property type="match status" value="1"/>
</dbReference>
<evidence type="ECO:0000256" key="3">
    <source>
        <dbReference type="ARBA" id="ARBA00023274"/>
    </source>
</evidence>
<dbReference type="PANTHER" id="PTHR10965:SF0">
    <property type="entry name" value="LARGE RIBOSOMAL SUBUNIT PROTEIN EL38"/>
    <property type="match status" value="1"/>
</dbReference>
<protein>
    <submittedName>
        <fullName evidence="5">60S ribosomal protein L38</fullName>
    </submittedName>
</protein>
<dbReference type="STRING" id="264951.A0A443I2E9"/>
<evidence type="ECO:0000256" key="4">
    <source>
        <dbReference type="RuleBase" id="RU003445"/>
    </source>
</evidence>
<organism evidence="5 6">
    <name type="scientific">Byssochlamys spectabilis</name>
    <name type="common">Paecilomyces variotii</name>
    <dbReference type="NCBI Taxonomy" id="264951"/>
    <lineage>
        <taxon>Eukaryota</taxon>
        <taxon>Fungi</taxon>
        <taxon>Dikarya</taxon>
        <taxon>Ascomycota</taxon>
        <taxon>Pezizomycotina</taxon>
        <taxon>Eurotiomycetes</taxon>
        <taxon>Eurotiomycetidae</taxon>
        <taxon>Eurotiales</taxon>
        <taxon>Thermoascaceae</taxon>
        <taxon>Paecilomyces</taxon>
    </lineage>
</organism>
<dbReference type="VEuPathDB" id="FungiDB:C8Q69DRAFT_504886"/>
<dbReference type="GeneID" id="39601925"/>
<name>A0A443I2E9_BYSSP</name>
<reference evidence="5 6" key="1">
    <citation type="journal article" date="2018" name="Front. Microbiol.">
        <title>Genomic and genetic insights into a cosmopolitan fungus, Paecilomyces variotii (Eurotiales).</title>
        <authorList>
            <person name="Urquhart A.S."/>
            <person name="Mondo S.J."/>
            <person name="Makela M.R."/>
            <person name="Hane J.K."/>
            <person name="Wiebenga A."/>
            <person name="He G."/>
            <person name="Mihaltcheva S."/>
            <person name="Pangilinan J."/>
            <person name="Lipzen A."/>
            <person name="Barry K."/>
            <person name="de Vries R.P."/>
            <person name="Grigoriev I.V."/>
            <person name="Idnurm A."/>
        </authorList>
    </citation>
    <scope>NUCLEOTIDE SEQUENCE [LARGE SCALE GENOMIC DNA]</scope>
    <source>
        <strain evidence="5 6">CBS 101075</strain>
    </source>
</reference>
<dbReference type="Proteomes" id="UP000283841">
    <property type="component" value="Unassembled WGS sequence"/>
</dbReference>
<comment type="similarity">
    <text evidence="1 4">Belongs to the eukaryotic ribosomal protein eL38 family.</text>
</comment>
<proteinExistence type="inferred from homology"/>
<keyword evidence="3 4" id="KW-0687">Ribonucleoprotein</keyword>
<evidence type="ECO:0000256" key="1">
    <source>
        <dbReference type="ARBA" id="ARBA00007803"/>
    </source>
</evidence>
<dbReference type="GO" id="GO:0022618">
    <property type="term" value="P:protein-RNA complex assembly"/>
    <property type="evidence" value="ECO:0007669"/>
    <property type="project" value="TreeGrafter"/>
</dbReference>
<sequence length="79" mass="9040">MPSEVSDIKQFIEICRRKDASSARIKRNRKTGQVKFKVRCQRFLYTLSLKDSDKADKLKQSLPPALKIVDVSKGTKKSV</sequence>
<dbReference type="PANTHER" id="PTHR10965">
    <property type="entry name" value="60S RIBOSOMAL PROTEIN L38"/>
    <property type="match status" value="1"/>
</dbReference>
<evidence type="ECO:0000313" key="6">
    <source>
        <dbReference type="Proteomes" id="UP000283841"/>
    </source>
</evidence>
<evidence type="ECO:0000256" key="2">
    <source>
        <dbReference type="ARBA" id="ARBA00022980"/>
    </source>
</evidence>
<dbReference type="RefSeq" id="XP_028487889.1">
    <property type="nucleotide sequence ID" value="XM_028632648.1"/>
</dbReference>
<dbReference type="FunFam" id="3.30.720.90:FF:000001">
    <property type="entry name" value="60S ribosomal protein L38"/>
    <property type="match status" value="1"/>
</dbReference>
<dbReference type="Gene3D" id="3.30.720.90">
    <property type="match status" value="1"/>
</dbReference>
<dbReference type="AlphaFoldDB" id="A0A443I2E9"/>
<comment type="caution">
    <text evidence="5">The sequence shown here is derived from an EMBL/GenBank/DDBJ whole genome shotgun (WGS) entry which is preliminary data.</text>
</comment>
<dbReference type="OrthoDB" id="10250488at2759"/>
<dbReference type="InterPro" id="IPR038464">
    <property type="entry name" value="Ribosomal_eL38_sf"/>
</dbReference>
<keyword evidence="6" id="KW-1185">Reference proteome</keyword>
<dbReference type="InterPro" id="IPR002675">
    <property type="entry name" value="Ribosomal_eL38"/>
</dbReference>